<protein>
    <submittedName>
        <fullName evidence="1">Uncharacterized protein</fullName>
    </submittedName>
</protein>
<dbReference type="Proteomes" id="UP000772434">
    <property type="component" value="Unassembled WGS sequence"/>
</dbReference>
<reference evidence="1" key="1">
    <citation type="submission" date="2020-11" db="EMBL/GenBank/DDBJ databases">
        <authorList>
            <consortium name="DOE Joint Genome Institute"/>
            <person name="Ahrendt S."/>
            <person name="Riley R."/>
            <person name="Andreopoulos W."/>
            <person name="Labutti K."/>
            <person name="Pangilinan J."/>
            <person name="Ruiz-Duenas F.J."/>
            <person name="Barrasa J.M."/>
            <person name="Sanchez-Garcia M."/>
            <person name="Camarero S."/>
            <person name="Miyauchi S."/>
            <person name="Serrano A."/>
            <person name="Linde D."/>
            <person name="Babiker R."/>
            <person name="Drula E."/>
            <person name="Ayuso-Fernandez I."/>
            <person name="Pacheco R."/>
            <person name="Padilla G."/>
            <person name="Ferreira P."/>
            <person name="Barriuso J."/>
            <person name="Kellner H."/>
            <person name="Castanera R."/>
            <person name="Alfaro M."/>
            <person name="Ramirez L."/>
            <person name="Pisabarro A.G."/>
            <person name="Kuo A."/>
            <person name="Tritt A."/>
            <person name="Lipzen A."/>
            <person name="He G."/>
            <person name="Yan M."/>
            <person name="Ng V."/>
            <person name="Cullen D."/>
            <person name="Martin F."/>
            <person name="Rosso M.-N."/>
            <person name="Henrissat B."/>
            <person name="Hibbett D."/>
            <person name="Martinez A.T."/>
            <person name="Grigoriev I.V."/>
        </authorList>
    </citation>
    <scope>NUCLEOTIDE SEQUENCE</scope>
    <source>
        <strain evidence="1">AH 40177</strain>
    </source>
</reference>
<accession>A0A9P5PBK9</accession>
<proteinExistence type="predicted"/>
<comment type="caution">
    <text evidence="1">The sequence shown here is derived from an EMBL/GenBank/DDBJ whole genome shotgun (WGS) entry which is preliminary data.</text>
</comment>
<keyword evidence="2" id="KW-1185">Reference proteome</keyword>
<organism evidence="1 2">
    <name type="scientific">Rhodocollybia butyracea</name>
    <dbReference type="NCBI Taxonomy" id="206335"/>
    <lineage>
        <taxon>Eukaryota</taxon>
        <taxon>Fungi</taxon>
        <taxon>Dikarya</taxon>
        <taxon>Basidiomycota</taxon>
        <taxon>Agaricomycotina</taxon>
        <taxon>Agaricomycetes</taxon>
        <taxon>Agaricomycetidae</taxon>
        <taxon>Agaricales</taxon>
        <taxon>Marasmiineae</taxon>
        <taxon>Omphalotaceae</taxon>
        <taxon>Rhodocollybia</taxon>
    </lineage>
</organism>
<evidence type="ECO:0000313" key="1">
    <source>
        <dbReference type="EMBL" id="KAF9060326.1"/>
    </source>
</evidence>
<name>A0A9P5PBK9_9AGAR</name>
<sequence length="268" mass="29882">MIDAIKVEHLFGFSNCQVLIDFSIDYYKYLLGIYQRKRTLSLSDKLPRDARNLSERLAYYARRGTSITLGDDSRLTLLTKSAKADDFKLQYGPAPGHRKSTGLNLTIKLSGKPTVVNDGVLFFSTTQIHRLDLRHHLLVRYTFYFPSLNATHSLAVCLSEFPVTVTEIRSGQLLKIVYGVLELPKVGESGVFRTLHAQGEHTFWDSLMEKLIDDGTLIVQIALMSLSICASLCGNLPGGLSKIVDGLNRMVNEEVSGVKLVVFPQEDA</sequence>
<dbReference type="EMBL" id="JADNRY010000249">
    <property type="protein sequence ID" value="KAF9060326.1"/>
    <property type="molecule type" value="Genomic_DNA"/>
</dbReference>
<gene>
    <name evidence="1" type="ORF">BDP27DRAFT_1370646</name>
</gene>
<dbReference type="AlphaFoldDB" id="A0A9P5PBK9"/>
<evidence type="ECO:0000313" key="2">
    <source>
        <dbReference type="Proteomes" id="UP000772434"/>
    </source>
</evidence>